<evidence type="ECO:0000256" key="1">
    <source>
        <dbReference type="SAM" id="MobiDB-lite"/>
    </source>
</evidence>
<organism evidence="2 3">
    <name type="scientific">Boletus reticuloceps</name>
    <dbReference type="NCBI Taxonomy" id="495285"/>
    <lineage>
        <taxon>Eukaryota</taxon>
        <taxon>Fungi</taxon>
        <taxon>Dikarya</taxon>
        <taxon>Basidiomycota</taxon>
        <taxon>Agaricomycotina</taxon>
        <taxon>Agaricomycetes</taxon>
        <taxon>Agaricomycetidae</taxon>
        <taxon>Boletales</taxon>
        <taxon>Boletineae</taxon>
        <taxon>Boletaceae</taxon>
        <taxon>Boletoideae</taxon>
        <taxon>Boletus</taxon>
    </lineage>
</organism>
<gene>
    <name evidence="2" type="ORF">JVT61DRAFT_11711</name>
</gene>
<dbReference type="OrthoDB" id="2867507at2759"/>
<name>A0A8I3ABK9_9AGAM</name>
<dbReference type="Proteomes" id="UP000683000">
    <property type="component" value="Unassembled WGS sequence"/>
</dbReference>
<evidence type="ECO:0000313" key="3">
    <source>
        <dbReference type="Proteomes" id="UP000683000"/>
    </source>
</evidence>
<sequence length="122" mass="13526">MHHYDADLVCHADAAVARTQIREAIGTQSAHALSIRTEELQNTHRAWKTQLDVAESFPATPSPLGSMNGLGWSDRVSCRERRDSSNSGSSRCAMEDDSDDEARATWVTGTDKQHRIYPCNLP</sequence>
<proteinExistence type="predicted"/>
<keyword evidence="3" id="KW-1185">Reference proteome</keyword>
<dbReference type="AlphaFoldDB" id="A0A8I3ABK9"/>
<comment type="caution">
    <text evidence="2">The sequence shown here is derived from an EMBL/GenBank/DDBJ whole genome shotgun (WGS) entry which is preliminary data.</text>
</comment>
<accession>A0A8I3ABK9</accession>
<evidence type="ECO:0000313" key="2">
    <source>
        <dbReference type="EMBL" id="KAG6379261.1"/>
    </source>
</evidence>
<feature type="region of interest" description="Disordered" evidence="1">
    <location>
        <begin position="58"/>
        <end position="106"/>
    </location>
</feature>
<dbReference type="EMBL" id="JAGFBS010000005">
    <property type="protein sequence ID" value="KAG6379261.1"/>
    <property type="molecule type" value="Genomic_DNA"/>
</dbReference>
<reference evidence="2" key="1">
    <citation type="submission" date="2021-03" db="EMBL/GenBank/DDBJ databases">
        <title>Evolutionary innovations through gain and loss of genes in the ectomycorrhizal Boletales.</title>
        <authorList>
            <person name="Wu G."/>
            <person name="Miyauchi S."/>
            <person name="Morin E."/>
            <person name="Yang Z.-L."/>
            <person name="Xu J."/>
            <person name="Martin F.M."/>
        </authorList>
    </citation>
    <scope>NUCLEOTIDE SEQUENCE</scope>
    <source>
        <strain evidence="2">BR01</strain>
    </source>
</reference>
<protein>
    <submittedName>
        <fullName evidence="2">Uncharacterized protein</fullName>
    </submittedName>
</protein>